<reference evidence="4 5" key="1">
    <citation type="submission" date="2022-12" db="EMBL/GenBank/DDBJ databases">
        <title>Polyphasic characterization of Geotalea uranireducens NIT-SL11 newly isolated from a complex of sewage sludge and microbially reduced graphene oxide.</title>
        <authorList>
            <person name="Xie L."/>
            <person name="Yoshida N."/>
            <person name="Meng L."/>
        </authorList>
    </citation>
    <scope>NUCLEOTIDE SEQUENCE [LARGE SCALE GENOMIC DNA]</scope>
    <source>
        <strain evidence="4 5">NIT-SL11</strain>
    </source>
</reference>
<dbReference type="Pfam" id="PF01966">
    <property type="entry name" value="HD"/>
    <property type="match status" value="1"/>
</dbReference>
<gene>
    <name evidence="4" type="ORF">GURASL_14420</name>
</gene>
<feature type="region of interest" description="Disordered" evidence="1">
    <location>
        <begin position="754"/>
        <end position="802"/>
    </location>
</feature>
<dbReference type="SMART" id="SM00471">
    <property type="entry name" value="HDc"/>
    <property type="match status" value="1"/>
</dbReference>
<dbReference type="InterPro" id="IPR006675">
    <property type="entry name" value="HDIG_dom"/>
</dbReference>
<dbReference type="Pfam" id="PF07697">
    <property type="entry name" value="7TMR-HDED"/>
    <property type="match status" value="1"/>
</dbReference>
<keyword evidence="2" id="KW-0472">Membrane</keyword>
<dbReference type="PANTHER" id="PTHR36442">
    <property type="entry name" value="CYCLIC-DI-AMP PHOSPHODIESTERASE PGPH"/>
    <property type="match status" value="1"/>
</dbReference>
<evidence type="ECO:0000313" key="5">
    <source>
        <dbReference type="Proteomes" id="UP001317705"/>
    </source>
</evidence>
<proteinExistence type="predicted"/>
<name>A0ABN6VQB6_9BACT</name>
<feature type="transmembrane region" description="Helical" evidence="2">
    <location>
        <begin position="316"/>
        <end position="336"/>
    </location>
</feature>
<feature type="transmembrane region" description="Helical" evidence="2">
    <location>
        <begin position="458"/>
        <end position="476"/>
    </location>
</feature>
<feature type="domain" description="HD" evidence="3">
    <location>
        <begin position="546"/>
        <end position="691"/>
    </location>
</feature>
<dbReference type="Pfam" id="PF07698">
    <property type="entry name" value="7TM-7TMR_HD"/>
    <property type="match status" value="1"/>
</dbReference>
<feature type="transmembrane region" description="Helical" evidence="2">
    <location>
        <begin position="391"/>
        <end position="408"/>
    </location>
</feature>
<dbReference type="RefSeq" id="WP_282003024.1">
    <property type="nucleotide sequence ID" value="NZ_AP027151.1"/>
</dbReference>
<feature type="compositionally biased region" description="Basic and acidic residues" evidence="1">
    <location>
        <begin position="785"/>
        <end position="802"/>
    </location>
</feature>
<organism evidence="4 5">
    <name type="scientific">Geotalea uraniireducens</name>
    <dbReference type="NCBI Taxonomy" id="351604"/>
    <lineage>
        <taxon>Bacteria</taxon>
        <taxon>Pseudomonadati</taxon>
        <taxon>Thermodesulfobacteriota</taxon>
        <taxon>Desulfuromonadia</taxon>
        <taxon>Geobacterales</taxon>
        <taxon>Geobacteraceae</taxon>
        <taxon>Geotalea</taxon>
    </lineage>
</organism>
<dbReference type="Proteomes" id="UP001317705">
    <property type="component" value="Chromosome"/>
</dbReference>
<sequence>MPSPSGKTDQDSRGSLALPLGRMLDNLLERFSSSRHEVRNRRILLLLTALLLTLFILPRQEFRSVHYKTGDIASSDIRATQDYLLEDRGLTEKKRKEAEVAVPYVYSFDSRGVEEVVGRFQQALSLLKESATGTAPPDRPIGAALKGIFGDELSPTEVAVLMHLGADSNFFDQVRLLAERFAGQKIVADKRTFDADSAHGITIVDSATGNPLEMNDLTVSPLDPADVAAKIRTLKVVVNGIPAHEIATLKELVVKAVRPTLVFNRDLTDRAVKRARDDVRPVLLQVKRGEMIVRVGERVTEDQAQKLEMIFAARHGINNFFSSFGLFGLILVLFYFPYRFARKNIRKFNPSTKDLLLVSLITIGVFVLHKIALAVSAAMGTPFPAIDTNDYFYIFPFAVGPMIIRIILNSEVAMVYAAITAPLLGVMFGNSLFVVIYALLGGVVGAHGVRHCKDRGRIYTAGLKVSVVNFAMALSFQTMNESFLSMQTFYCAAFALVGGIVCAAIVIGIIPMIETVFHYTTDIKLLELSNLNSPILRELMIRAPGTYHHSVLVGNLVEAAAEAINANPLLARVAAYYHDIGKISKPQYFIENVGGGENRHDKLSPNMSALILISHVKEGVELAREHRLGRSIIDIIRQSHGTALIKFFYQKAQNCTAEGQALDDRDFRYPGPKPQTREAGLVMLADCVEAASRTLTDPTPSRIQGMVQKIINNVFIDGQLDECELTLHNLHEIAKSFNQILAGIYHHRIDYPEPAYKEKEKQPGGKKVSESSDNEPAKAPPGPDEGPKKGSGEDLKRLGISR</sequence>
<feature type="transmembrane region" description="Helical" evidence="2">
    <location>
        <begin position="415"/>
        <end position="438"/>
    </location>
</feature>
<evidence type="ECO:0000313" key="4">
    <source>
        <dbReference type="EMBL" id="BDV42519.1"/>
    </source>
</evidence>
<dbReference type="PROSITE" id="PS51831">
    <property type="entry name" value="HD"/>
    <property type="match status" value="1"/>
</dbReference>
<dbReference type="InterPro" id="IPR006674">
    <property type="entry name" value="HD_domain"/>
</dbReference>
<dbReference type="InterPro" id="IPR011621">
    <property type="entry name" value="Metal-dep_PHydrolase_7TM_intra"/>
</dbReference>
<feature type="transmembrane region" description="Helical" evidence="2">
    <location>
        <begin position="488"/>
        <end position="513"/>
    </location>
</feature>
<dbReference type="InterPro" id="IPR003607">
    <property type="entry name" value="HD/PDEase_dom"/>
</dbReference>
<dbReference type="EMBL" id="AP027151">
    <property type="protein sequence ID" value="BDV42519.1"/>
    <property type="molecule type" value="Genomic_DNA"/>
</dbReference>
<dbReference type="SUPFAM" id="SSF109604">
    <property type="entry name" value="HD-domain/PDEase-like"/>
    <property type="match status" value="1"/>
</dbReference>
<keyword evidence="2" id="KW-1133">Transmembrane helix</keyword>
<dbReference type="CDD" id="cd00077">
    <property type="entry name" value="HDc"/>
    <property type="match status" value="1"/>
</dbReference>
<dbReference type="InterPro" id="IPR011624">
    <property type="entry name" value="Metal-dep_PHydrolase_7TM_extra"/>
</dbReference>
<dbReference type="PANTHER" id="PTHR36442:SF1">
    <property type="entry name" value="CYCLIC-DI-AMP PHOSPHODIESTERASE PGPH"/>
    <property type="match status" value="1"/>
</dbReference>
<dbReference type="Gene3D" id="1.10.3210.10">
    <property type="entry name" value="Hypothetical protein af1432"/>
    <property type="match status" value="1"/>
</dbReference>
<evidence type="ECO:0000256" key="1">
    <source>
        <dbReference type="SAM" id="MobiDB-lite"/>
    </source>
</evidence>
<evidence type="ECO:0000259" key="3">
    <source>
        <dbReference type="PROSITE" id="PS51831"/>
    </source>
</evidence>
<keyword evidence="2" id="KW-0812">Transmembrane</keyword>
<feature type="compositionally biased region" description="Basic and acidic residues" evidence="1">
    <location>
        <begin position="754"/>
        <end position="770"/>
    </location>
</feature>
<dbReference type="NCBIfam" id="TIGR00277">
    <property type="entry name" value="HDIG"/>
    <property type="match status" value="1"/>
</dbReference>
<accession>A0ABN6VQB6</accession>
<protein>
    <submittedName>
        <fullName evidence="4">HD family phosphohydrolase</fullName>
    </submittedName>
</protein>
<dbReference type="InterPro" id="IPR052722">
    <property type="entry name" value="PgpH_phosphodiesterase"/>
</dbReference>
<feature type="transmembrane region" description="Helical" evidence="2">
    <location>
        <begin position="356"/>
        <end position="379"/>
    </location>
</feature>
<keyword evidence="5" id="KW-1185">Reference proteome</keyword>
<evidence type="ECO:0000256" key="2">
    <source>
        <dbReference type="SAM" id="Phobius"/>
    </source>
</evidence>